<evidence type="ECO:0000313" key="2">
    <source>
        <dbReference type="Proteomes" id="UP000887574"/>
    </source>
</evidence>
<feature type="transmembrane region" description="Helical" evidence="1">
    <location>
        <begin position="414"/>
        <end position="435"/>
    </location>
</feature>
<accession>A0A915EI47</accession>
<evidence type="ECO:0000313" key="3">
    <source>
        <dbReference type="WBParaSite" id="jg5603"/>
    </source>
</evidence>
<dbReference type="Proteomes" id="UP000887574">
    <property type="component" value="Unplaced"/>
</dbReference>
<keyword evidence="1" id="KW-1133">Transmembrane helix</keyword>
<proteinExistence type="predicted"/>
<evidence type="ECO:0000256" key="1">
    <source>
        <dbReference type="SAM" id="Phobius"/>
    </source>
</evidence>
<keyword evidence="2" id="KW-1185">Reference proteome</keyword>
<protein>
    <submittedName>
        <fullName evidence="3">Uncharacterized protein</fullName>
    </submittedName>
</protein>
<sequence>MFVQPTFAKLPPPSFYEVHDFPDEPVYFVDTPPKDRTKGVHFEHNYDGWPMFYSAIEHAGEWGEAPQVMYMEGTVLENRLISNWIGLTFHLSPNFEGNQEKSGTATLHTNWNRYFVFCFNYNPGYPQNCDQRAQLESYLKNGKEHFTIANGNAPSSEYVYPSNGKFKIDLKFGRPMVLASVSSIYSPNSEIAVEISGDDVPRMYWRWEIVNGLVCDSRKNNLEGIDVPPLEMSVMLGWKYSTTNENGTNQINGKSGNEVISEGQRKAANFEYKPNILGVSLGGLGGSFERSKDKSKSKGWTKESVKILKDSYTTEQSGAYTSKRQIPCIYNRFLAMLQFTLHVDFAVIALGMFKPFDLEMTREIYEQQGDSIPNATLVLLKDTEPSESYKSSTKIQPSTEENIQETTGTEPNYAISPAAFSFFVLLCSLFATHGLKNYFK</sequence>
<keyword evidence="1" id="KW-0812">Transmembrane</keyword>
<reference evidence="3" key="1">
    <citation type="submission" date="2022-11" db="UniProtKB">
        <authorList>
            <consortium name="WormBaseParasite"/>
        </authorList>
    </citation>
    <scope>IDENTIFICATION</scope>
</reference>
<dbReference type="WBParaSite" id="jg5603">
    <property type="protein sequence ID" value="jg5603"/>
    <property type="gene ID" value="jg5603"/>
</dbReference>
<organism evidence="2 3">
    <name type="scientific">Ditylenchus dipsaci</name>
    <dbReference type="NCBI Taxonomy" id="166011"/>
    <lineage>
        <taxon>Eukaryota</taxon>
        <taxon>Metazoa</taxon>
        <taxon>Ecdysozoa</taxon>
        <taxon>Nematoda</taxon>
        <taxon>Chromadorea</taxon>
        <taxon>Rhabditida</taxon>
        <taxon>Tylenchina</taxon>
        <taxon>Tylenchomorpha</taxon>
        <taxon>Sphaerularioidea</taxon>
        <taxon>Anguinidae</taxon>
        <taxon>Anguininae</taxon>
        <taxon>Ditylenchus</taxon>
    </lineage>
</organism>
<keyword evidence="1" id="KW-0472">Membrane</keyword>
<name>A0A915EI47_9BILA</name>
<dbReference type="AlphaFoldDB" id="A0A915EI47"/>